<reference evidence="1" key="1">
    <citation type="submission" date="2014-11" db="EMBL/GenBank/DDBJ databases">
        <authorList>
            <person name="Amaro Gonzalez C."/>
        </authorList>
    </citation>
    <scope>NUCLEOTIDE SEQUENCE</scope>
</reference>
<name>A0A0E9Y0H6_ANGAN</name>
<proteinExistence type="predicted"/>
<protein>
    <submittedName>
        <fullName evidence="1">Uncharacterized protein</fullName>
    </submittedName>
</protein>
<reference evidence="1" key="2">
    <citation type="journal article" date="2015" name="Fish Shellfish Immunol.">
        <title>Early steps in the European eel (Anguilla anguilla)-Vibrio vulnificus interaction in the gills: Role of the RtxA13 toxin.</title>
        <authorList>
            <person name="Callol A."/>
            <person name="Pajuelo D."/>
            <person name="Ebbesson L."/>
            <person name="Teles M."/>
            <person name="MacKenzie S."/>
            <person name="Amaro C."/>
        </authorList>
    </citation>
    <scope>NUCLEOTIDE SEQUENCE</scope>
</reference>
<sequence length="40" mass="4379">MRPKMGGSLRSKMGGAVDPPFMLFMTNCFPTTSSKAKNQK</sequence>
<dbReference type="AlphaFoldDB" id="A0A0E9Y0H6"/>
<organism evidence="1">
    <name type="scientific">Anguilla anguilla</name>
    <name type="common">European freshwater eel</name>
    <name type="synonym">Muraena anguilla</name>
    <dbReference type="NCBI Taxonomy" id="7936"/>
    <lineage>
        <taxon>Eukaryota</taxon>
        <taxon>Metazoa</taxon>
        <taxon>Chordata</taxon>
        <taxon>Craniata</taxon>
        <taxon>Vertebrata</taxon>
        <taxon>Euteleostomi</taxon>
        <taxon>Actinopterygii</taxon>
        <taxon>Neopterygii</taxon>
        <taxon>Teleostei</taxon>
        <taxon>Anguilliformes</taxon>
        <taxon>Anguillidae</taxon>
        <taxon>Anguilla</taxon>
    </lineage>
</organism>
<dbReference type="EMBL" id="GBXM01000391">
    <property type="protein sequence ID" value="JAI08187.1"/>
    <property type="molecule type" value="Transcribed_RNA"/>
</dbReference>
<accession>A0A0E9Y0H6</accession>
<evidence type="ECO:0000313" key="1">
    <source>
        <dbReference type="EMBL" id="JAI08187.1"/>
    </source>
</evidence>